<keyword evidence="1" id="KW-0067">ATP-binding</keyword>
<dbReference type="GO" id="GO:0009432">
    <property type="term" value="P:SOS response"/>
    <property type="evidence" value="ECO:0007669"/>
    <property type="project" value="TreeGrafter"/>
</dbReference>
<gene>
    <name evidence="3" type="ORF">HGB38_27310</name>
</gene>
<sequence>MAARRRGSVLIVSESDDLHATAMAATLRDHYGLGPIHLDLRDFPRESGSFRLDRLGTAHSLSHVIGLDDVRSVWWRRPHPARVPAGVRASDNDFRQAECDGFIQGLLWSIPAYWVNDPGADRTAGRKIVQLETALRAGFAVPETLITNDPDEARSFVESRPGPVVYKRTGTSRAEFAETRIISEDDFARLDAIRSAPTTFQDYIDATCDLRVVWVDGVEWTVRIDSQAGVGKVDSRLDTSVDFVPEHLPASVSKSLATLMGALGLSFGVLDIRLGRDGEYYFLEVNPQGQFAYLEIKTGLPIFRSLANLLVDGDGMVSGY</sequence>
<reference evidence="3 4" key="1">
    <citation type="submission" date="2020-04" db="EMBL/GenBank/DDBJ databases">
        <title>MicrobeNet Type strains.</title>
        <authorList>
            <person name="Nicholson A.C."/>
        </authorList>
    </citation>
    <scope>NUCLEOTIDE SEQUENCE [LARGE SCALE GENOMIC DNA]</scope>
    <source>
        <strain evidence="3 4">DSM 44956</strain>
    </source>
</reference>
<evidence type="ECO:0000256" key="1">
    <source>
        <dbReference type="PROSITE-ProRule" id="PRU00409"/>
    </source>
</evidence>
<accession>A0A7X6R5T2</accession>
<dbReference type="Proteomes" id="UP000540698">
    <property type="component" value="Unassembled WGS sequence"/>
</dbReference>
<dbReference type="GO" id="GO:0005737">
    <property type="term" value="C:cytoplasm"/>
    <property type="evidence" value="ECO:0007669"/>
    <property type="project" value="TreeGrafter"/>
</dbReference>
<dbReference type="InterPro" id="IPR011761">
    <property type="entry name" value="ATP-grasp"/>
</dbReference>
<dbReference type="PANTHER" id="PTHR21621">
    <property type="entry name" value="RIBOSOMAL PROTEIN S6 MODIFICATION PROTEIN"/>
    <property type="match status" value="1"/>
</dbReference>
<dbReference type="GO" id="GO:0018169">
    <property type="term" value="F:ribosomal S6-glutamic acid ligase activity"/>
    <property type="evidence" value="ECO:0007669"/>
    <property type="project" value="TreeGrafter"/>
</dbReference>
<dbReference type="GO" id="GO:0005524">
    <property type="term" value="F:ATP binding"/>
    <property type="evidence" value="ECO:0007669"/>
    <property type="project" value="UniProtKB-UniRule"/>
</dbReference>
<dbReference type="EMBL" id="JAAXOS010000014">
    <property type="protein sequence ID" value="NKY29890.1"/>
    <property type="molecule type" value="Genomic_DNA"/>
</dbReference>
<proteinExistence type="predicted"/>
<evidence type="ECO:0000313" key="3">
    <source>
        <dbReference type="EMBL" id="NKY29890.1"/>
    </source>
</evidence>
<dbReference type="Gene3D" id="3.30.470.20">
    <property type="entry name" value="ATP-grasp fold, B domain"/>
    <property type="match status" value="1"/>
</dbReference>
<keyword evidence="1" id="KW-0547">Nucleotide-binding</keyword>
<dbReference type="AlphaFoldDB" id="A0A7X6R5T2"/>
<dbReference type="PROSITE" id="PS50975">
    <property type="entry name" value="ATP_GRASP"/>
    <property type="match status" value="1"/>
</dbReference>
<comment type="caution">
    <text evidence="3">The sequence shown here is derived from an EMBL/GenBank/DDBJ whole genome shotgun (WGS) entry which is preliminary data.</text>
</comment>
<feature type="domain" description="ATP-grasp" evidence="2">
    <location>
        <begin position="131"/>
        <end position="311"/>
    </location>
</feature>
<evidence type="ECO:0000259" key="2">
    <source>
        <dbReference type="PROSITE" id="PS50975"/>
    </source>
</evidence>
<dbReference type="GO" id="GO:0046872">
    <property type="term" value="F:metal ion binding"/>
    <property type="evidence" value="ECO:0007669"/>
    <property type="project" value="InterPro"/>
</dbReference>
<keyword evidence="4" id="KW-1185">Reference proteome</keyword>
<organism evidence="3 4">
    <name type="scientific">Nocardia gamkensis</name>
    <dbReference type="NCBI Taxonomy" id="352869"/>
    <lineage>
        <taxon>Bacteria</taxon>
        <taxon>Bacillati</taxon>
        <taxon>Actinomycetota</taxon>
        <taxon>Actinomycetes</taxon>
        <taxon>Mycobacteriales</taxon>
        <taxon>Nocardiaceae</taxon>
        <taxon>Nocardia</taxon>
    </lineage>
</organism>
<dbReference type="SUPFAM" id="SSF56059">
    <property type="entry name" value="Glutathione synthetase ATP-binding domain-like"/>
    <property type="match status" value="1"/>
</dbReference>
<dbReference type="PANTHER" id="PTHR21621:SF0">
    <property type="entry name" value="BETA-CITRYLGLUTAMATE SYNTHASE B-RELATED"/>
    <property type="match status" value="1"/>
</dbReference>
<name>A0A7X6R5T2_9NOCA</name>
<evidence type="ECO:0000313" key="4">
    <source>
        <dbReference type="Proteomes" id="UP000540698"/>
    </source>
</evidence>
<protein>
    <recommendedName>
        <fullName evidence="2">ATP-grasp domain-containing protein</fullName>
    </recommendedName>
</protein>